<dbReference type="GeneID" id="104944363"/>
<dbReference type="PROSITE" id="PS00615">
    <property type="entry name" value="C_TYPE_LECTIN_1"/>
    <property type="match status" value="1"/>
</dbReference>
<dbReference type="GO" id="GO:0030246">
    <property type="term" value="F:carbohydrate binding"/>
    <property type="evidence" value="ECO:0007669"/>
    <property type="project" value="UniProtKB-KW"/>
</dbReference>
<dbReference type="KEGG" id="ncc:104944363"/>
<dbReference type="Proteomes" id="UP000504611">
    <property type="component" value="Unplaced"/>
</dbReference>
<evidence type="ECO:0000259" key="3">
    <source>
        <dbReference type="PROSITE" id="PS50041"/>
    </source>
</evidence>
<reference evidence="5" key="1">
    <citation type="submission" date="2025-08" db="UniProtKB">
        <authorList>
            <consortium name="RefSeq"/>
        </authorList>
    </citation>
    <scope>IDENTIFICATION</scope>
    <source>
        <tissue evidence="5">Muscle</tissue>
    </source>
</reference>
<name>A0A6I9MY30_9TELE</name>
<dbReference type="InterPro" id="IPR018378">
    <property type="entry name" value="C-type_lectin_CS"/>
</dbReference>
<dbReference type="InterPro" id="IPR016187">
    <property type="entry name" value="CTDL_fold"/>
</dbReference>
<keyword evidence="2" id="KW-1015">Disulfide bond</keyword>
<dbReference type="InterPro" id="IPR050111">
    <property type="entry name" value="C-type_lectin/snaclec_domain"/>
</dbReference>
<protein>
    <submittedName>
        <fullName evidence="5">C-type lectin domain family 4 member E-like</fullName>
    </submittedName>
</protein>
<proteinExistence type="predicted"/>
<keyword evidence="4" id="KW-1185">Reference proteome</keyword>
<dbReference type="InterPro" id="IPR001304">
    <property type="entry name" value="C-type_lectin-like"/>
</dbReference>
<keyword evidence="1" id="KW-0430">Lectin</keyword>
<evidence type="ECO:0000256" key="1">
    <source>
        <dbReference type="ARBA" id="ARBA00022734"/>
    </source>
</evidence>
<dbReference type="InterPro" id="IPR016186">
    <property type="entry name" value="C-type_lectin-like/link_sf"/>
</dbReference>
<dbReference type="PANTHER" id="PTHR22803">
    <property type="entry name" value="MANNOSE, PHOSPHOLIPASE, LECTIN RECEPTOR RELATED"/>
    <property type="match status" value="1"/>
</dbReference>
<dbReference type="OrthoDB" id="6133475at2759"/>
<evidence type="ECO:0000313" key="4">
    <source>
        <dbReference type="Proteomes" id="UP000504611"/>
    </source>
</evidence>
<gene>
    <name evidence="5" type="primary">LOC104944363</name>
</gene>
<dbReference type="CDD" id="cd03590">
    <property type="entry name" value="CLECT_DC-SIGN_like"/>
    <property type="match status" value="1"/>
</dbReference>
<dbReference type="SMART" id="SM00034">
    <property type="entry name" value="CLECT"/>
    <property type="match status" value="1"/>
</dbReference>
<dbReference type="PROSITE" id="PS50041">
    <property type="entry name" value="C_TYPE_LECTIN_2"/>
    <property type="match status" value="1"/>
</dbReference>
<dbReference type="SUPFAM" id="SSF56436">
    <property type="entry name" value="C-type lectin-like"/>
    <property type="match status" value="1"/>
</dbReference>
<feature type="domain" description="C-type lectin" evidence="3">
    <location>
        <begin position="9"/>
        <end position="126"/>
    </location>
</feature>
<evidence type="ECO:0000256" key="2">
    <source>
        <dbReference type="ARBA" id="ARBA00023157"/>
    </source>
</evidence>
<dbReference type="RefSeq" id="XP_010768193.1">
    <property type="nucleotide sequence ID" value="XM_010769891.1"/>
</dbReference>
<sequence length="129" mass="14693">MCPEGWRKSGCSCYLLSTEKASWEQSRQHCTARGADLVIVDSYEEQEFITSMINKQTWIGLNDTNQEGTWKWVDGTPLTLTYWGSTFDNGGAALGEEDCASLVDGREIRKNWNDLRCTSRLQWICEKNA</sequence>
<dbReference type="InterPro" id="IPR033989">
    <property type="entry name" value="CD209-like_CTLD"/>
</dbReference>
<organism evidence="4 5">
    <name type="scientific">Notothenia coriiceps</name>
    <name type="common">black rockcod</name>
    <dbReference type="NCBI Taxonomy" id="8208"/>
    <lineage>
        <taxon>Eukaryota</taxon>
        <taxon>Metazoa</taxon>
        <taxon>Chordata</taxon>
        <taxon>Craniata</taxon>
        <taxon>Vertebrata</taxon>
        <taxon>Euteleostomi</taxon>
        <taxon>Actinopterygii</taxon>
        <taxon>Neopterygii</taxon>
        <taxon>Teleostei</taxon>
        <taxon>Neoteleostei</taxon>
        <taxon>Acanthomorphata</taxon>
        <taxon>Eupercaria</taxon>
        <taxon>Perciformes</taxon>
        <taxon>Notothenioidei</taxon>
        <taxon>Nototheniidae</taxon>
        <taxon>Notothenia</taxon>
    </lineage>
</organism>
<dbReference type="Pfam" id="PF00059">
    <property type="entry name" value="Lectin_C"/>
    <property type="match status" value="1"/>
</dbReference>
<accession>A0A6I9MY30</accession>
<dbReference type="AlphaFoldDB" id="A0A6I9MY30"/>
<evidence type="ECO:0000313" key="5">
    <source>
        <dbReference type="RefSeq" id="XP_010768193.1"/>
    </source>
</evidence>
<dbReference type="Gene3D" id="3.10.100.10">
    <property type="entry name" value="Mannose-Binding Protein A, subunit A"/>
    <property type="match status" value="1"/>
</dbReference>